<feature type="transmembrane region" description="Helical" evidence="1">
    <location>
        <begin position="12"/>
        <end position="45"/>
    </location>
</feature>
<comment type="caution">
    <text evidence="2">The sequence shown here is derived from an EMBL/GenBank/DDBJ whole genome shotgun (WGS) entry which is preliminary data.</text>
</comment>
<name>A0ABS8XV58_9BURK</name>
<dbReference type="RefSeq" id="WP_233371711.1">
    <property type="nucleotide sequence ID" value="NZ_JAJTWU010000003.1"/>
</dbReference>
<reference evidence="2 3" key="1">
    <citation type="submission" date="2021-12" db="EMBL/GenBank/DDBJ databases">
        <title>Genome seq of P8.</title>
        <authorList>
            <person name="Seo T."/>
        </authorList>
    </citation>
    <scope>NUCLEOTIDE SEQUENCE [LARGE SCALE GENOMIC DNA]</scope>
    <source>
        <strain evidence="2 3">P8</strain>
    </source>
</reference>
<sequence length="66" mass="7393">MSKPTHPPHAFWRAWLLLSACIFLRILLCLCLGWALFACLLPVLAPPPPALSSRNNLDLATLRQDK</sequence>
<accession>A0ABS8XV58</accession>
<gene>
    <name evidence="2" type="ORF">LXT13_09650</name>
</gene>
<evidence type="ECO:0000313" key="3">
    <source>
        <dbReference type="Proteomes" id="UP001200741"/>
    </source>
</evidence>
<evidence type="ECO:0000256" key="1">
    <source>
        <dbReference type="SAM" id="Phobius"/>
    </source>
</evidence>
<keyword evidence="3" id="KW-1185">Reference proteome</keyword>
<keyword evidence="1" id="KW-0472">Membrane</keyword>
<keyword evidence="1" id="KW-0812">Transmembrane</keyword>
<dbReference type="Proteomes" id="UP001200741">
    <property type="component" value="Unassembled WGS sequence"/>
</dbReference>
<organism evidence="2 3">
    <name type="scientific">Pelomonas cellulosilytica</name>
    <dbReference type="NCBI Taxonomy" id="2906762"/>
    <lineage>
        <taxon>Bacteria</taxon>
        <taxon>Pseudomonadati</taxon>
        <taxon>Pseudomonadota</taxon>
        <taxon>Betaproteobacteria</taxon>
        <taxon>Burkholderiales</taxon>
        <taxon>Sphaerotilaceae</taxon>
        <taxon>Roseateles</taxon>
    </lineage>
</organism>
<keyword evidence="1" id="KW-1133">Transmembrane helix</keyword>
<protein>
    <submittedName>
        <fullName evidence="2">Uncharacterized protein</fullName>
    </submittedName>
</protein>
<proteinExistence type="predicted"/>
<evidence type="ECO:0000313" key="2">
    <source>
        <dbReference type="EMBL" id="MCE4554701.1"/>
    </source>
</evidence>
<dbReference type="EMBL" id="JAJTWU010000003">
    <property type="protein sequence ID" value="MCE4554701.1"/>
    <property type="molecule type" value="Genomic_DNA"/>
</dbReference>